<keyword evidence="3" id="KW-1185">Reference proteome</keyword>
<keyword evidence="1" id="KW-0732">Signal</keyword>
<protein>
    <submittedName>
        <fullName evidence="2">Uncharacterized protein</fullName>
    </submittedName>
</protein>
<proteinExistence type="predicted"/>
<sequence>MKTIIFLVCLFFIGVCLAEEEAVAVVCSGNQRACGAYSCYDPTSQQCYAGGLVCGFFQRACGNRCYDPQSQQCYPGGLVCGFFQRATV</sequence>
<dbReference type="RefSeq" id="XP_020434411.1">
    <property type="nucleotide sequence ID" value="XM_020575616.1"/>
</dbReference>
<accession>D3B8C6</accession>
<organism evidence="2 3">
    <name type="scientific">Heterostelium pallidum (strain ATCC 26659 / Pp 5 / PN500)</name>
    <name type="common">Cellular slime mold</name>
    <name type="synonym">Polysphondylium pallidum</name>
    <dbReference type="NCBI Taxonomy" id="670386"/>
    <lineage>
        <taxon>Eukaryota</taxon>
        <taxon>Amoebozoa</taxon>
        <taxon>Evosea</taxon>
        <taxon>Eumycetozoa</taxon>
        <taxon>Dictyostelia</taxon>
        <taxon>Acytosteliales</taxon>
        <taxon>Acytosteliaceae</taxon>
        <taxon>Heterostelium</taxon>
    </lineage>
</organism>
<reference evidence="2 3" key="1">
    <citation type="journal article" date="2011" name="Genome Res.">
        <title>Phylogeny-wide analysis of social amoeba genomes highlights ancient origins for complex intercellular communication.</title>
        <authorList>
            <person name="Heidel A.J."/>
            <person name="Lawal H.M."/>
            <person name="Felder M."/>
            <person name="Schilde C."/>
            <person name="Helps N.R."/>
            <person name="Tunggal B."/>
            <person name="Rivero F."/>
            <person name="John U."/>
            <person name="Schleicher M."/>
            <person name="Eichinger L."/>
            <person name="Platzer M."/>
            <person name="Noegel A.A."/>
            <person name="Schaap P."/>
            <person name="Gloeckner G."/>
        </authorList>
    </citation>
    <scope>NUCLEOTIDE SEQUENCE [LARGE SCALE GENOMIC DNA]</scope>
    <source>
        <strain evidence="3">ATCC 26659 / Pp 5 / PN500</strain>
    </source>
</reference>
<feature type="chain" id="PRO_5003042028" evidence="1">
    <location>
        <begin position="19"/>
        <end position="88"/>
    </location>
</feature>
<feature type="signal peptide" evidence="1">
    <location>
        <begin position="1"/>
        <end position="18"/>
    </location>
</feature>
<gene>
    <name evidence="2" type="ORF">PPL_04718</name>
</gene>
<name>D3B8C6_HETP5</name>
<dbReference type="InParanoid" id="D3B8C6"/>
<evidence type="ECO:0000313" key="3">
    <source>
        <dbReference type="Proteomes" id="UP000001396"/>
    </source>
</evidence>
<dbReference type="GeneID" id="31360205"/>
<evidence type="ECO:0000313" key="2">
    <source>
        <dbReference type="EMBL" id="EFA82294.1"/>
    </source>
</evidence>
<dbReference type="AlphaFoldDB" id="D3B8C6"/>
<dbReference type="EMBL" id="ADBJ01000020">
    <property type="protein sequence ID" value="EFA82294.1"/>
    <property type="molecule type" value="Genomic_DNA"/>
</dbReference>
<comment type="caution">
    <text evidence="2">The sequence shown here is derived from an EMBL/GenBank/DDBJ whole genome shotgun (WGS) entry which is preliminary data.</text>
</comment>
<dbReference type="Proteomes" id="UP000001396">
    <property type="component" value="Unassembled WGS sequence"/>
</dbReference>
<evidence type="ECO:0000256" key="1">
    <source>
        <dbReference type="SAM" id="SignalP"/>
    </source>
</evidence>